<evidence type="ECO:0000256" key="5">
    <source>
        <dbReference type="ARBA" id="ARBA00023136"/>
    </source>
</evidence>
<dbReference type="Proteomes" id="UP000007967">
    <property type="component" value="Chromosome"/>
</dbReference>
<dbReference type="STRING" id="479435.Kfla_4528"/>
<dbReference type="PIRSF" id="PIRSF006324">
    <property type="entry name" value="LeuE"/>
    <property type="match status" value="1"/>
</dbReference>
<name>D2PWT6_KRIFD</name>
<evidence type="ECO:0000313" key="7">
    <source>
        <dbReference type="EMBL" id="ADB33555.1"/>
    </source>
</evidence>
<feature type="transmembrane region" description="Helical" evidence="6">
    <location>
        <begin position="190"/>
        <end position="212"/>
    </location>
</feature>
<feature type="transmembrane region" description="Helical" evidence="6">
    <location>
        <begin position="153"/>
        <end position="178"/>
    </location>
</feature>
<dbReference type="HOGENOM" id="CLU_079569_3_2_11"/>
<evidence type="ECO:0000256" key="4">
    <source>
        <dbReference type="ARBA" id="ARBA00022989"/>
    </source>
</evidence>
<dbReference type="PANTHER" id="PTHR30086:SF20">
    <property type="entry name" value="ARGININE EXPORTER PROTEIN ARGO-RELATED"/>
    <property type="match status" value="1"/>
</dbReference>
<evidence type="ECO:0000256" key="2">
    <source>
        <dbReference type="ARBA" id="ARBA00022475"/>
    </source>
</evidence>
<organism evidence="7 8">
    <name type="scientific">Kribbella flavida (strain DSM 17836 / JCM 10339 / NBRC 14399)</name>
    <dbReference type="NCBI Taxonomy" id="479435"/>
    <lineage>
        <taxon>Bacteria</taxon>
        <taxon>Bacillati</taxon>
        <taxon>Actinomycetota</taxon>
        <taxon>Actinomycetes</taxon>
        <taxon>Propionibacteriales</taxon>
        <taxon>Kribbellaceae</taxon>
        <taxon>Kribbella</taxon>
    </lineage>
</organism>
<keyword evidence="2" id="KW-1003">Cell membrane</keyword>
<keyword evidence="5 6" id="KW-0472">Membrane</keyword>
<evidence type="ECO:0000256" key="6">
    <source>
        <dbReference type="SAM" id="Phobius"/>
    </source>
</evidence>
<dbReference type="Pfam" id="PF01810">
    <property type="entry name" value="LysE"/>
    <property type="match status" value="1"/>
</dbReference>
<dbReference type="InterPro" id="IPR001123">
    <property type="entry name" value="LeuE-type"/>
</dbReference>
<feature type="transmembrane region" description="Helical" evidence="6">
    <location>
        <begin position="45"/>
        <end position="73"/>
    </location>
</feature>
<keyword evidence="3 6" id="KW-0812">Transmembrane</keyword>
<keyword evidence="8" id="KW-1185">Reference proteome</keyword>
<sequence length="214" mass="22246">MMGMIVDPQLLVAFVVTTAVAMVVPGPDMLFVLGCGIRGGARAGLLATCGVATSEAIHVALAAAGLTALFAAVPTAFNVVRVIGAAYLIYLGVQAIRGRGKLEMSEASDEVAGLGGRQAYLRGCLTNLLNPKMVTFTIALLPQFVSPQLGQIWLQFVVLGAILVAFEFLVDGSVGLLAGRIGGLLRRRRAVRRGLDVTAGAIFIGLGVRLAVEK</sequence>
<dbReference type="GO" id="GO:0015171">
    <property type="term" value="F:amino acid transmembrane transporter activity"/>
    <property type="evidence" value="ECO:0007669"/>
    <property type="project" value="TreeGrafter"/>
</dbReference>
<evidence type="ECO:0000313" key="8">
    <source>
        <dbReference type="Proteomes" id="UP000007967"/>
    </source>
</evidence>
<dbReference type="EMBL" id="CP001736">
    <property type="protein sequence ID" value="ADB33555.1"/>
    <property type="molecule type" value="Genomic_DNA"/>
</dbReference>
<comment type="subcellular location">
    <subcellularLocation>
        <location evidence="1">Cell membrane</location>
        <topology evidence="1">Multi-pass membrane protein</topology>
    </subcellularLocation>
</comment>
<feature type="transmembrane region" description="Helical" evidence="6">
    <location>
        <begin position="12"/>
        <end position="33"/>
    </location>
</feature>
<reference evidence="8" key="1">
    <citation type="submission" date="2009-09" db="EMBL/GenBank/DDBJ databases">
        <title>The complete genome of Kribbella flavida DSM 17836.</title>
        <authorList>
            <consortium name="US DOE Joint Genome Institute (JGI-PGF)"/>
            <person name="Lucas S."/>
            <person name="Copeland A."/>
            <person name="Lapidus A."/>
            <person name="Glavina del Rio T."/>
            <person name="Dalin E."/>
            <person name="Tice H."/>
            <person name="Bruce D."/>
            <person name="Goodwin L."/>
            <person name="Pitluck S."/>
            <person name="Kyrpides N."/>
            <person name="Mavromatis K."/>
            <person name="Ivanova N."/>
            <person name="Saunders E."/>
            <person name="Brettin T."/>
            <person name="Detter J.C."/>
            <person name="Han C."/>
            <person name="Larimer F."/>
            <person name="Land M."/>
            <person name="Hauser L."/>
            <person name="Markowitz V."/>
            <person name="Cheng J.-F."/>
            <person name="Hugenholtz P."/>
            <person name="Woyke T."/>
            <person name="Wu D."/>
            <person name="Pukall R."/>
            <person name="Klenk H.-P."/>
            <person name="Eisen J.A."/>
        </authorList>
    </citation>
    <scope>NUCLEOTIDE SEQUENCE [LARGE SCALE GENOMIC DNA]</scope>
    <source>
        <strain evidence="8">DSM 17836 / JCM 10339 / NBRC 14399</strain>
    </source>
</reference>
<evidence type="ECO:0000256" key="3">
    <source>
        <dbReference type="ARBA" id="ARBA00022692"/>
    </source>
</evidence>
<dbReference type="AlphaFoldDB" id="D2PWT6"/>
<proteinExistence type="predicted"/>
<dbReference type="KEGG" id="kfl:Kfla_4528"/>
<reference evidence="7 8" key="2">
    <citation type="journal article" date="2010" name="Stand. Genomic Sci.">
        <title>Complete genome sequence of Kribbella flavida type strain (IFO 14399).</title>
        <authorList>
            <person name="Pukall R."/>
            <person name="Lapidus A."/>
            <person name="Glavina Del Rio T."/>
            <person name="Copeland A."/>
            <person name="Tice H."/>
            <person name="Cheng J.-F."/>
            <person name="Lucas S."/>
            <person name="Chen F."/>
            <person name="Nolan M."/>
            <person name="LaButti K."/>
            <person name="Pati A."/>
            <person name="Ivanova N."/>
            <person name="Mavrommatis K."/>
            <person name="Mikhailova N."/>
            <person name="Pitluck S."/>
            <person name="Bruce D."/>
            <person name="Goodwin L."/>
            <person name="Land M."/>
            <person name="Hauser L."/>
            <person name="Chang Y.-J."/>
            <person name="Jeffries C.D."/>
            <person name="Chen A."/>
            <person name="Palaniappan K."/>
            <person name="Chain P."/>
            <person name="Rohde M."/>
            <person name="Goeker M."/>
            <person name="Bristow J."/>
            <person name="Eisen J.A."/>
            <person name="Markowitz V."/>
            <person name="Hugenholtz P."/>
            <person name="Kyrpides N.C."/>
            <person name="Klenk H.-P."/>
            <person name="Brettin T."/>
        </authorList>
    </citation>
    <scope>NUCLEOTIDE SEQUENCE [LARGE SCALE GENOMIC DNA]</scope>
    <source>
        <strain evidence="8">DSM 17836 / JCM 10339 / NBRC 14399</strain>
    </source>
</reference>
<evidence type="ECO:0000256" key="1">
    <source>
        <dbReference type="ARBA" id="ARBA00004651"/>
    </source>
</evidence>
<dbReference type="eggNOG" id="COG1280">
    <property type="taxonomic scope" value="Bacteria"/>
</dbReference>
<feature type="transmembrane region" description="Helical" evidence="6">
    <location>
        <begin position="79"/>
        <end position="98"/>
    </location>
</feature>
<accession>D2PWT6</accession>
<feature type="transmembrane region" description="Helical" evidence="6">
    <location>
        <begin position="119"/>
        <end position="141"/>
    </location>
</feature>
<keyword evidence="4 6" id="KW-1133">Transmembrane helix</keyword>
<gene>
    <name evidence="7" type="ordered locus">Kfla_4528</name>
</gene>
<dbReference type="PANTHER" id="PTHR30086">
    <property type="entry name" value="ARGININE EXPORTER PROTEIN ARGO"/>
    <property type="match status" value="1"/>
</dbReference>
<protein>
    <submittedName>
        <fullName evidence="7">Lysine exporter protein (LYSE/YGGA)</fullName>
    </submittedName>
</protein>
<dbReference type="GO" id="GO:0005886">
    <property type="term" value="C:plasma membrane"/>
    <property type="evidence" value="ECO:0007669"/>
    <property type="project" value="UniProtKB-SubCell"/>
</dbReference>